<dbReference type="EMBL" id="ML976128">
    <property type="protein sequence ID" value="KAF1937731.1"/>
    <property type="molecule type" value="Genomic_DNA"/>
</dbReference>
<accession>A0A6A5SAS7</accession>
<evidence type="ECO:0000256" key="1">
    <source>
        <dbReference type="SAM" id="MobiDB-lite"/>
    </source>
</evidence>
<dbReference type="Proteomes" id="UP000800038">
    <property type="component" value="Unassembled WGS sequence"/>
</dbReference>
<keyword evidence="3" id="KW-1185">Reference proteome</keyword>
<name>A0A6A5SAS7_9PLEO</name>
<dbReference type="OrthoDB" id="3795100at2759"/>
<proteinExistence type="predicted"/>
<feature type="region of interest" description="Disordered" evidence="1">
    <location>
        <begin position="160"/>
        <end position="267"/>
    </location>
</feature>
<feature type="non-terminal residue" evidence="2">
    <location>
        <position position="399"/>
    </location>
</feature>
<gene>
    <name evidence="2" type="ORF">EJ02DRAFT_48290</name>
</gene>
<dbReference type="AlphaFoldDB" id="A0A6A5SAS7"/>
<protein>
    <submittedName>
        <fullName evidence="2">Uncharacterized protein</fullName>
    </submittedName>
</protein>
<reference evidence="2" key="1">
    <citation type="journal article" date="2020" name="Stud. Mycol.">
        <title>101 Dothideomycetes genomes: a test case for predicting lifestyles and emergence of pathogens.</title>
        <authorList>
            <person name="Haridas S."/>
            <person name="Albert R."/>
            <person name="Binder M."/>
            <person name="Bloem J."/>
            <person name="Labutti K."/>
            <person name="Salamov A."/>
            <person name="Andreopoulos B."/>
            <person name="Baker S."/>
            <person name="Barry K."/>
            <person name="Bills G."/>
            <person name="Bluhm B."/>
            <person name="Cannon C."/>
            <person name="Castanera R."/>
            <person name="Culley D."/>
            <person name="Daum C."/>
            <person name="Ezra D."/>
            <person name="Gonzalez J."/>
            <person name="Henrissat B."/>
            <person name="Kuo A."/>
            <person name="Liang C."/>
            <person name="Lipzen A."/>
            <person name="Lutzoni F."/>
            <person name="Magnuson J."/>
            <person name="Mondo S."/>
            <person name="Nolan M."/>
            <person name="Ohm R."/>
            <person name="Pangilinan J."/>
            <person name="Park H.-J."/>
            <person name="Ramirez L."/>
            <person name="Alfaro M."/>
            <person name="Sun H."/>
            <person name="Tritt A."/>
            <person name="Yoshinaga Y."/>
            <person name="Zwiers L.-H."/>
            <person name="Turgeon B."/>
            <person name="Goodwin S."/>
            <person name="Spatafora J."/>
            <person name="Crous P."/>
            <person name="Grigoriev I."/>
        </authorList>
    </citation>
    <scope>NUCLEOTIDE SEQUENCE</scope>
    <source>
        <strain evidence="2">CBS 161.51</strain>
    </source>
</reference>
<sequence>MADETASSNGGCTLTREELLGTTNLKARDWRHIDPELWDDDVDAPDDEVDVAAATTYIARAIADYTDRPTADDELIGEFRQDFEGWTRAMFKRAHATYTKELKRILRFKGVYTGHLNMSPIEAVLQLLESEEFPRWPDEQFKYTNFDERSVAHRLQQELKQGNDAAGPLRPTDRGPASRAQNQASPTARDQNRFRAQSSQQPEQEQEQRIASQPTDTIEHTPQPDQQRQQRPSTYNNFDRFCGYTPAYPQRPKGPSLPPIETSGETDPYKAIPPINFSNEKLDATTINAFVKMWDRDKKYTGKPYDLLDDKLKIFYSICYHADIGPGQFHAVFPRILDGRAEEYYLHFVDQRMDTFLTAYTKLKNHFDTDVNHGHYYTDWTTTSFVKVRRENPDKNLHE</sequence>
<evidence type="ECO:0000313" key="2">
    <source>
        <dbReference type="EMBL" id="KAF1937731.1"/>
    </source>
</evidence>
<feature type="compositionally biased region" description="Low complexity" evidence="1">
    <location>
        <begin position="223"/>
        <end position="232"/>
    </location>
</feature>
<evidence type="ECO:0000313" key="3">
    <source>
        <dbReference type="Proteomes" id="UP000800038"/>
    </source>
</evidence>
<feature type="compositionally biased region" description="Polar residues" evidence="1">
    <location>
        <begin position="179"/>
        <end position="189"/>
    </location>
</feature>
<organism evidence="2 3">
    <name type="scientific">Clathrospora elynae</name>
    <dbReference type="NCBI Taxonomy" id="706981"/>
    <lineage>
        <taxon>Eukaryota</taxon>
        <taxon>Fungi</taxon>
        <taxon>Dikarya</taxon>
        <taxon>Ascomycota</taxon>
        <taxon>Pezizomycotina</taxon>
        <taxon>Dothideomycetes</taxon>
        <taxon>Pleosporomycetidae</taxon>
        <taxon>Pleosporales</taxon>
        <taxon>Diademaceae</taxon>
        <taxon>Clathrospora</taxon>
    </lineage>
</organism>